<evidence type="ECO:0000256" key="5">
    <source>
        <dbReference type="ARBA" id="ARBA00022801"/>
    </source>
</evidence>
<evidence type="ECO:0000256" key="1">
    <source>
        <dbReference type="ARBA" id="ARBA00004240"/>
    </source>
</evidence>
<protein>
    <recommendedName>
        <fullName evidence="9">Glucosidase II subunit alpha</fullName>
    </recommendedName>
</protein>
<evidence type="ECO:0000256" key="2">
    <source>
        <dbReference type="ARBA" id="ARBA00004833"/>
    </source>
</evidence>
<feature type="chain" id="PRO_5009236304" description="Glucosidase II subunit alpha" evidence="11">
    <location>
        <begin position="21"/>
        <end position="920"/>
    </location>
</feature>
<evidence type="ECO:0000256" key="9">
    <source>
        <dbReference type="ARBA" id="ARBA00042895"/>
    </source>
</evidence>
<keyword evidence="7" id="KW-0325">Glycoprotein</keyword>
<dbReference type="AlphaFoldDB" id="A0A1G4K0M6"/>
<dbReference type="SUPFAM" id="SSF51011">
    <property type="entry name" value="Glycosyl hydrolase domain"/>
    <property type="match status" value="1"/>
</dbReference>
<sequence length="920" mass="104249">MRILKLLALIFLVYLRPTAAFTDYLIKKCSQSGFCVRNRHYANEIGLGTTAPVYSVDRSSVKISTENHTITAIVEKRFSTGEGPETLVTLPLTLDIMNGSSIRFTIDENRDHIEGPLRLNSRRYNETAAWAFSPDTPYSLAEFKTSRSVWPFSRSYLQLNSVSGLVSIRLHYASFKLEIFYKKELVFTVNDRSLLNIEHARQKELNQRNKSPAETTFSDFSDSFRYSKDDTLPFGPESVAMDFTFHNIENVYGIPEHADSLRLKETVASDPYRLFNVDVFEYDLYSGMPMYGSIPFMLGSRPGLSAGVFWVNAADTWIDVSYESQGAKTHWMSEAGILDVVLFLGDQPSDITSAYTLLTGRPNLPSLSSIGYHQCRWNYNDEKDVLTVDSQMDKAEIPYDFIWLDLEYTDNKKFFTWRPDAFPNPLKMLKKLHRMGRNLVALIDPHLKVGYEVSDAVEQSRAAVLTSQNDTYHGHCWPGESLWIDTFGECGITIWSSFIQRFVDKTKNLFIWNDMNEPSIFSGPETTAPKDLIHAGGFEERSLHNLYGLSVHEATYNAMTQVYGDSSRPFILTRAFFAGSQRTAATWTGDNMADWGYLRISIPMCLTNNLAGFPFIGADIAGFSGDPSNELIVRWYQAGMWYPFFRAHAHIDALRREPYLFEDKIQETVRKVIRLRYSLLPTFYTAFHDASVNGTPIMKPLFYAHPELDETYKIDDQFYLGNSGLLVKPVTTEGETDTQVFFAAGLFYDYFTLESLEIHRPGHYLVNAPLTELPVYLEGGNIIFRKDRYRRSAKLMARDPVTLVVAPTAEGVALGSLYLDDGETLLYQGGDFLKVEVTLKQNELISQVVNSPDTESLSSSNHIERIIVALSRQASLPSVAKITQGNTTSQREITLDPTSHFFVIQNPGLVVGQAWSVVFE</sequence>
<keyword evidence="16" id="KW-1185">Reference proteome</keyword>
<dbReference type="Gene3D" id="2.60.40.1760">
    <property type="entry name" value="glycosyl hydrolase (family 31)"/>
    <property type="match status" value="1"/>
</dbReference>
<dbReference type="InterPro" id="IPR025887">
    <property type="entry name" value="Glyco_hydro_31_N_dom"/>
</dbReference>
<evidence type="ECO:0000256" key="6">
    <source>
        <dbReference type="ARBA" id="ARBA00022824"/>
    </source>
</evidence>
<dbReference type="Pfam" id="PF13802">
    <property type="entry name" value="Gal_mutarotas_2"/>
    <property type="match status" value="1"/>
</dbReference>
<dbReference type="GO" id="GO:0006491">
    <property type="term" value="P:N-glycan processing"/>
    <property type="evidence" value="ECO:0007669"/>
    <property type="project" value="TreeGrafter"/>
</dbReference>
<dbReference type="Proteomes" id="UP000191024">
    <property type="component" value="Chromosome F"/>
</dbReference>
<dbReference type="InterPro" id="IPR017853">
    <property type="entry name" value="GH"/>
</dbReference>
<dbReference type="GO" id="GO:0005975">
    <property type="term" value="P:carbohydrate metabolic process"/>
    <property type="evidence" value="ECO:0007669"/>
    <property type="project" value="InterPro"/>
</dbReference>
<feature type="domain" description="Glycosyl hydrolase family 31 C-terminal" evidence="14">
    <location>
        <begin position="694"/>
        <end position="783"/>
    </location>
</feature>
<feature type="signal peptide" evidence="11">
    <location>
        <begin position="1"/>
        <end position="20"/>
    </location>
</feature>
<evidence type="ECO:0000256" key="11">
    <source>
        <dbReference type="SAM" id="SignalP"/>
    </source>
</evidence>
<dbReference type="CDD" id="cd14752">
    <property type="entry name" value="GH31_N"/>
    <property type="match status" value="1"/>
</dbReference>
<accession>A0A1G4K0M6</accession>
<dbReference type="InterPro" id="IPR011013">
    <property type="entry name" value="Gal_mutarotase_sf_dom"/>
</dbReference>
<dbReference type="Pfam" id="PF01055">
    <property type="entry name" value="Glyco_hydro_31_2nd"/>
    <property type="match status" value="1"/>
</dbReference>
<dbReference type="GO" id="GO:0030246">
    <property type="term" value="F:carbohydrate binding"/>
    <property type="evidence" value="ECO:0007669"/>
    <property type="project" value="InterPro"/>
</dbReference>
<evidence type="ECO:0000256" key="3">
    <source>
        <dbReference type="ARBA" id="ARBA00007806"/>
    </source>
</evidence>
<feature type="domain" description="Glycoside hydrolase family 31 N-terminal" evidence="13">
    <location>
        <begin position="91"/>
        <end position="319"/>
    </location>
</feature>
<dbReference type="InterPro" id="IPR030458">
    <property type="entry name" value="Glyco_hydro_31_AS"/>
</dbReference>
<dbReference type="GO" id="GO:0090599">
    <property type="term" value="F:alpha-glucosidase activity"/>
    <property type="evidence" value="ECO:0007669"/>
    <property type="project" value="TreeGrafter"/>
</dbReference>
<dbReference type="Pfam" id="PF21365">
    <property type="entry name" value="Glyco_hydro_31_3rd"/>
    <property type="match status" value="1"/>
</dbReference>
<evidence type="ECO:0000259" key="13">
    <source>
        <dbReference type="Pfam" id="PF13802"/>
    </source>
</evidence>
<proteinExistence type="inferred from homology"/>
<dbReference type="SUPFAM" id="SSF74650">
    <property type="entry name" value="Galactose mutarotase-like"/>
    <property type="match status" value="1"/>
</dbReference>
<keyword evidence="5 10" id="KW-0378">Hydrolase</keyword>
<dbReference type="GO" id="GO:0017177">
    <property type="term" value="C:glucosidase II complex"/>
    <property type="evidence" value="ECO:0007669"/>
    <property type="project" value="TreeGrafter"/>
</dbReference>
<dbReference type="PANTHER" id="PTHR22762">
    <property type="entry name" value="ALPHA-GLUCOSIDASE"/>
    <property type="match status" value="1"/>
</dbReference>
<dbReference type="InterPro" id="IPR013780">
    <property type="entry name" value="Glyco_hydro_b"/>
</dbReference>
<evidence type="ECO:0000259" key="14">
    <source>
        <dbReference type="Pfam" id="PF21365"/>
    </source>
</evidence>
<organism evidence="15 16">
    <name type="scientific">Lachancea mirantina</name>
    <dbReference type="NCBI Taxonomy" id="1230905"/>
    <lineage>
        <taxon>Eukaryota</taxon>
        <taxon>Fungi</taxon>
        <taxon>Dikarya</taxon>
        <taxon>Ascomycota</taxon>
        <taxon>Saccharomycotina</taxon>
        <taxon>Saccharomycetes</taxon>
        <taxon>Saccharomycetales</taxon>
        <taxon>Saccharomycetaceae</taxon>
        <taxon>Lachancea</taxon>
    </lineage>
</organism>
<gene>
    <name evidence="15" type="ORF">LAMI_0F08746G</name>
</gene>
<evidence type="ECO:0000313" key="15">
    <source>
        <dbReference type="EMBL" id="SCU97062.1"/>
    </source>
</evidence>
<dbReference type="OrthoDB" id="1334205at2759"/>
<dbReference type="InterPro" id="IPR000322">
    <property type="entry name" value="Glyco_hydro_31_TIM"/>
</dbReference>
<evidence type="ECO:0000256" key="7">
    <source>
        <dbReference type="ARBA" id="ARBA00023180"/>
    </source>
</evidence>
<dbReference type="InterPro" id="IPR048395">
    <property type="entry name" value="Glyco_hydro_31_C"/>
</dbReference>
<dbReference type="PANTHER" id="PTHR22762:SF54">
    <property type="entry name" value="BCDNA.GH04962"/>
    <property type="match status" value="1"/>
</dbReference>
<name>A0A1G4K0M6_9SACH</name>
<dbReference type="STRING" id="1230905.A0A1G4K0M6"/>
<dbReference type="CDD" id="cd06603">
    <property type="entry name" value="GH31_GANC_GANAB_alpha"/>
    <property type="match status" value="1"/>
</dbReference>
<dbReference type="SUPFAM" id="SSF51445">
    <property type="entry name" value="(Trans)glycosidases"/>
    <property type="match status" value="1"/>
</dbReference>
<evidence type="ECO:0000256" key="8">
    <source>
        <dbReference type="ARBA" id="ARBA00023295"/>
    </source>
</evidence>
<dbReference type="Gene3D" id="2.60.40.1180">
    <property type="entry name" value="Golgi alpha-mannosidase II"/>
    <property type="match status" value="2"/>
</dbReference>
<dbReference type="PROSITE" id="PS00129">
    <property type="entry name" value="GLYCOSYL_HYDROL_F31_1"/>
    <property type="match status" value="1"/>
</dbReference>
<dbReference type="Gene3D" id="3.20.20.80">
    <property type="entry name" value="Glycosidases"/>
    <property type="match status" value="2"/>
</dbReference>
<evidence type="ECO:0000259" key="12">
    <source>
        <dbReference type="Pfam" id="PF01055"/>
    </source>
</evidence>
<feature type="domain" description="Glycoside hydrolase family 31 TIM barrel" evidence="12">
    <location>
        <begin position="362"/>
        <end position="686"/>
    </location>
</feature>
<dbReference type="EMBL" id="LT598467">
    <property type="protein sequence ID" value="SCU97062.1"/>
    <property type="molecule type" value="Genomic_DNA"/>
</dbReference>
<evidence type="ECO:0000256" key="4">
    <source>
        <dbReference type="ARBA" id="ARBA00022729"/>
    </source>
</evidence>
<reference evidence="16" key="1">
    <citation type="submission" date="2016-03" db="EMBL/GenBank/DDBJ databases">
        <authorList>
            <person name="Devillers H."/>
        </authorList>
    </citation>
    <scope>NUCLEOTIDE SEQUENCE [LARGE SCALE GENOMIC DNA]</scope>
</reference>
<keyword evidence="4 11" id="KW-0732">Signal</keyword>
<keyword evidence="6" id="KW-0256">Endoplasmic reticulum</keyword>
<comment type="subcellular location">
    <subcellularLocation>
        <location evidence="1">Endoplasmic reticulum</location>
    </subcellularLocation>
</comment>
<comment type="pathway">
    <text evidence="2">Glycan metabolism; N-glycan metabolism.</text>
</comment>
<evidence type="ECO:0000256" key="10">
    <source>
        <dbReference type="RuleBase" id="RU361185"/>
    </source>
</evidence>
<keyword evidence="8 10" id="KW-0326">Glycosidase</keyword>
<comment type="similarity">
    <text evidence="3 10">Belongs to the glycosyl hydrolase 31 family.</text>
</comment>
<evidence type="ECO:0000313" key="16">
    <source>
        <dbReference type="Proteomes" id="UP000191024"/>
    </source>
</evidence>